<organism evidence="1 2">
    <name type="scientific">Teredinibacter turnerae (strain ATCC 39867 / T7901)</name>
    <dbReference type="NCBI Taxonomy" id="377629"/>
    <lineage>
        <taxon>Bacteria</taxon>
        <taxon>Pseudomonadati</taxon>
        <taxon>Pseudomonadota</taxon>
        <taxon>Gammaproteobacteria</taxon>
        <taxon>Cellvibrionales</taxon>
        <taxon>Cellvibrionaceae</taxon>
        <taxon>Teredinibacter</taxon>
    </lineage>
</organism>
<dbReference type="STRING" id="377629.TERTU_3543"/>
<dbReference type="EMBL" id="CP001614">
    <property type="protein sequence ID" value="ACR13249.1"/>
    <property type="molecule type" value="Genomic_DNA"/>
</dbReference>
<keyword evidence="2" id="KW-1185">Reference proteome</keyword>
<evidence type="ECO:0000313" key="2">
    <source>
        <dbReference type="Proteomes" id="UP000009080"/>
    </source>
</evidence>
<dbReference type="Pfam" id="PF02482">
    <property type="entry name" value="Ribosomal_S30AE"/>
    <property type="match status" value="1"/>
</dbReference>
<sequence length="103" mass="11210">MQLNLSGHHVDITDGIREAVNNSFAKIENHFPQLDALGVILTVEKHEQKVEAQTQFLGATVAVHASDKDLYVAIGNTVKKLESALKHRKGSVSANTHSKPSLD</sequence>
<dbReference type="Proteomes" id="UP000009080">
    <property type="component" value="Chromosome"/>
</dbReference>
<dbReference type="CDD" id="cd00552">
    <property type="entry name" value="RaiA"/>
    <property type="match status" value="1"/>
</dbReference>
<dbReference type="NCBIfam" id="TIGR00741">
    <property type="entry name" value="yfiA"/>
    <property type="match status" value="1"/>
</dbReference>
<accession>C5BRG3</accession>
<dbReference type="OrthoDB" id="9795119at2"/>
<name>C5BRG3_TERTT</name>
<dbReference type="KEGG" id="ttu:TERTU_3543"/>
<dbReference type="AlphaFoldDB" id="C5BRG3"/>
<gene>
    <name evidence="1" type="primary">raiA</name>
    <name evidence="1" type="ordered locus">TERTU_3543</name>
</gene>
<protein>
    <submittedName>
        <fullName evidence="1">Ribosomal subunit interface protein</fullName>
    </submittedName>
</protein>
<dbReference type="eggNOG" id="COG1544">
    <property type="taxonomic scope" value="Bacteria"/>
</dbReference>
<dbReference type="Gene3D" id="3.30.160.100">
    <property type="entry name" value="Ribosome hibernation promotion factor-like"/>
    <property type="match status" value="1"/>
</dbReference>
<dbReference type="RefSeq" id="WP_015819362.1">
    <property type="nucleotide sequence ID" value="NC_012997.1"/>
</dbReference>
<dbReference type="SUPFAM" id="SSF69754">
    <property type="entry name" value="Ribosome binding protein Y (YfiA homologue)"/>
    <property type="match status" value="1"/>
</dbReference>
<proteinExistence type="predicted"/>
<evidence type="ECO:0000313" key="1">
    <source>
        <dbReference type="EMBL" id="ACR13249.1"/>
    </source>
</evidence>
<dbReference type="HOGENOM" id="CLU_071472_3_0_6"/>
<dbReference type="InterPro" id="IPR003489">
    <property type="entry name" value="RHF/RaiA"/>
</dbReference>
<dbReference type="InterPro" id="IPR036567">
    <property type="entry name" value="RHF-like"/>
</dbReference>
<reference evidence="1 2" key="1">
    <citation type="journal article" date="2009" name="PLoS ONE">
        <title>The complete genome of Teredinibacter turnerae T7901: an intracellular endosymbiont of marine wood-boring bivalves (shipworms).</title>
        <authorList>
            <person name="Yang J.C."/>
            <person name="Madupu R."/>
            <person name="Durkin A.S."/>
            <person name="Ekborg N.A."/>
            <person name="Pedamallu C.S."/>
            <person name="Hostetler J.B."/>
            <person name="Radune D."/>
            <person name="Toms B.S."/>
            <person name="Henrissat B."/>
            <person name="Coutinho P.M."/>
            <person name="Schwarz S."/>
            <person name="Field L."/>
            <person name="Trindade-Silva A.E."/>
            <person name="Soares C.A.G."/>
            <person name="Elshahawi S."/>
            <person name="Hanora A."/>
            <person name="Schmidt E.W."/>
            <person name="Haygood M.G."/>
            <person name="Posfai J."/>
            <person name="Benner J."/>
            <person name="Madinger C."/>
            <person name="Nove J."/>
            <person name="Anton B."/>
            <person name="Chaudhary K."/>
            <person name="Foster J."/>
            <person name="Holman A."/>
            <person name="Kumar S."/>
            <person name="Lessard P.A."/>
            <person name="Luyten Y.A."/>
            <person name="Slatko B."/>
            <person name="Wood N."/>
            <person name="Wu B."/>
            <person name="Teplitski M."/>
            <person name="Mougous J.D."/>
            <person name="Ward N."/>
            <person name="Eisen J.A."/>
            <person name="Badger J.H."/>
            <person name="Distel D.L."/>
        </authorList>
    </citation>
    <scope>NUCLEOTIDE SEQUENCE [LARGE SCALE GENOMIC DNA]</scope>
    <source>
        <strain evidence="2">ATCC 39867 / T7901</strain>
    </source>
</reference>